<organism evidence="2 3">
    <name type="scientific">Variovorax beijingensis</name>
    <dbReference type="NCBI Taxonomy" id="2496117"/>
    <lineage>
        <taxon>Bacteria</taxon>
        <taxon>Pseudomonadati</taxon>
        <taxon>Pseudomonadota</taxon>
        <taxon>Betaproteobacteria</taxon>
        <taxon>Burkholderiales</taxon>
        <taxon>Comamonadaceae</taxon>
        <taxon>Variovorax</taxon>
    </lineage>
</organism>
<reference evidence="2 3" key="1">
    <citation type="submission" date="2018-12" db="EMBL/GenBank/DDBJ databases">
        <title>The genome sequences of strain 502.</title>
        <authorList>
            <person name="Gao J."/>
            <person name="Sun J."/>
        </authorList>
    </citation>
    <scope>NUCLEOTIDE SEQUENCE [LARGE SCALE GENOMIC DNA]</scope>
    <source>
        <strain evidence="2 3">502</strain>
    </source>
</reference>
<evidence type="ECO:0000313" key="2">
    <source>
        <dbReference type="EMBL" id="RSZ40268.1"/>
    </source>
</evidence>
<evidence type="ECO:0000313" key="3">
    <source>
        <dbReference type="Proteomes" id="UP000271137"/>
    </source>
</evidence>
<accession>A0ABY0A9Q1</accession>
<gene>
    <name evidence="2" type="ORF">EJO66_09045</name>
</gene>
<dbReference type="Gene3D" id="3.40.50.10140">
    <property type="entry name" value="Toll/interleukin-1 receptor homology (TIR) domain"/>
    <property type="match status" value="1"/>
</dbReference>
<sequence length="248" mass="27360">MAIPKAFISYSHDSQDHKKWVLDFATRLRNNGVDAALDQWDLGPGADLPSFMEKNLAVADRVLMICTENYVAKANSGTGGVGYEKMIVTADLMKSVDSTKVIPLIRQNGTHSVPTFLSSKMYLDFSREDQFEFSYDELLRSLHGAPLFIKPPVASNPFTPVSATPPEKTGDGVLQTMRVIVKTFEATLEGDILMYATLLGKASMSRIMFDIYLGQAAEQGLISRTSQGNIKLTSKGKTYAVEHKLIRT</sequence>
<proteinExistence type="predicted"/>
<feature type="domain" description="SEFIR" evidence="1">
    <location>
        <begin position="3"/>
        <end position="134"/>
    </location>
</feature>
<dbReference type="InterPro" id="IPR035897">
    <property type="entry name" value="Toll_tir_struct_dom_sf"/>
</dbReference>
<protein>
    <submittedName>
        <fullName evidence="2">TIR domain-containing protein</fullName>
    </submittedName>
</protein>
<dbReference type="RefSeq" id="WP_125965079.1">
    <property type="nucleotide sequence ID" value="NZ_RXFQ01000004.1"/>
</dbReference>
<dbReference type="InterPro" id="IPR013568">
    <property type="entry name" value="SEFIR_dom"/>
</dbReference>
<comment type="caution">
    <text evidence="2">The sequence shown here is derived from an EMBL/GenBank/DDBJ whole genome shotgun (WGS) entry which is preliminary data.</text>
</comment>
<dbReference type="EMBL" id="RXFQ01000004">
    <property type="protein sequence ID" value="RSZ40268.1"/>
    <property type="molecule type" value="Genomic_DNA"/>
</dbReference>
<evidence type="ECO:0000259" key="1">
    <source>
        <dbReference type="PROSITE" id="PS51534"/>
    </source>
</evidence>
<dbReference type="Proteomes" id="UP000271137">
    <property type="component" value="Unassembled WGS sequence"/>
</dbReference>
<dbReference type="InterPro" id="IPR000157">
    <property type="entry name" value="TIR_dom"/>
</dbReference>
<dbReference type="Pfam" id="PF13676">
    <property type="entry name" value="TIR_2"/>
    <property type="match status" value="1"/>
</dbReference>
<name>A0ABY0A9Q1_9BURK</name>
<keyword evidence="3" id="KW-1185">Reference proteome</keyword>
<dbReference type="SUPFAM" id="SSF52200">
    <property type="entry name" value="Toll/Interleukin receptor TIR domain"/>
    <property type="match status" value="1"/>
</dbReference>
<dbReference type="PROSITE" id="PS51534">
    <property type="entry name" value="SEFIR"/>
    <property type="match status" value="1"/>
</dbReference>